<keyword evidence="5 9" id="KW-1133">Transmembrane helix</keyword>
<feature type="transmembrane region" description="Helical" evidence="9">
    <location>
        <begin position="147"/>
        <end position="166"/>
    </location>
</feature>
<feature type="transmembrane region" description="Helical" evidence="9">
    <location>
        <begin position="238"/>
        <end position="257"/>
    </location>
</feature>
<comment type="subcellular location">
    <subcellularLocation>
        <location evidence="1">Cell membrane</location>
        <topology evidence="1">Multi-pass membrane protein</topology>
    </subcellularLocation>
</comment>
<feature type="compositionally biased region" description="Low complexity" evidence="8">
    <location>
        <begin position="472"/>
        <end position="492"/>
    </location>
</feature>
<comment type="caution">
    <text evidence="11">The sequence shown here is derived from an EMBL/GenBank/DDBJ whole genome shotgun (WGS) entry which is preliminary data.</text>
</comment>
<accession>A0ABQ2VXV9</accession>
<feature type="transmembrane region" description="Helical" evidence="9">
    <location>
        <begin position="365"/>
        <end position="392"/>
    </location>
</feature>
<keyword evidence="7" id="KW-0046">Antibiotic resistance</keyword>
<name>A0ABQ2VXV9_9ACTN</name>
<evidence type="ECO:0000256" key="5">
    <source>
        <dbReference type="ARBA" id="ARBA00022989"/>
    </source>
</evidence>
<sequence length="542" mass="54038">MTAREGDVVNDQSWHTRWLLVVALAVQFMVALDVSVVNVALPDMRGDLGFTPQGLLWVVNAYALAFGGLLMLGGRLADLLGSRRILTAGLVLFGVASLAGGLARSPGGLIAARAVQGIGAAALAPVAFALIALAFPAGPARSRALGLWGMAGAAGGAVGVLAGGVLTDAAGWRAVMLVNVPIVGFALVGAVRSGLRGESPRTDGRLDVAGALLATVGTTLLVLGLVRTSTDGWGSAPTLGTLGAAVLLLAVFVVVELRARTPLLRPGLLKARPVLTANLFCLLLSSGQFAAFYFVSLYMQQVLDYGPTAAGVAFLPFTAGVLTGSVVATRTVAALGTGRLLALGGFLAALGLAGFAATARADGGFLYSILGPSLVCSLGIGMCFVPLGTAATTDVTPEETGMASGLLNSARQVGGSLGLAVLVTVAARVTGGGDRPADLAAGYAAAFWVCAGLLAVAALVALVLLPGRGRTAPETASETAPATGPGTAYVTARETGPEIAQETAPVAAPDSVSETVPVAGPENSQKNSRGAVDPAGSRSTQG</sequence>
<evidence type="ECO:0000256" key="3">
    <source>
        <dbReference type="ARBA" id="ARBA00022475"/>
    </source>
</evidence>
<reference evidence="12" key="1">
    <citation type="journal article" date="2019" name="Int. J. Syst. Evol. Microbiol.">
        <title>The Global Catalogue of Microorganisms (GCM) 10K type strain sequencing project: providing services to taxonomists for standard genome sequencing and annotation.</title>
        <authorList>
            <consortium name="The Broad Institute Genomics Platform"/>
            <consortium name="The Broad Institute Genome Sequencing Center for Infectious Disease"/>
            <person name="Wu L."/>
            <person name="Ma J."/>
        </authorList>
    </citation>
    <scope>NUCLEOTIDE SEQUENCE [LARGE SCALE GENOMIC DNA]</scope>
    <source>
        <strain evidence="12">JCM 4376</strain>
    </source>
</reference>
<keyword evidence="12" id="KW-1185">Reference proteome</keyword>
<feature type="domain" description="Major facilitator superfamily (MFS) profile" evidence="10">
    <location>
        <begin position="19"/>
        <end position="469"/>
    </location>
</feature>
<evidence type="ECO:0000256" key="7">
    <source>
        <dbReference type="ARBA" id="ARBA00023251"/>
    </source>
</evidence>
<keyword evidence="4 9" id="KW-0812">Transmembrane</keyword>
<protein>
    <submittedName>
        <fullName evidence="11">MFS transporter</fullName>
    </submittedName>
</protein>
<feature type="transmembrane region" description="Helical" evidence="9">
    <location>
        <begin position="85"/>
        <end position="103"/>
    </location>
</feature>
<dbReference type="InterPro" id="IPR011701">
    <property type="entry name" value="MFS"/>
</dbReference>
<dbReference type="InterPro" id="IPR036259">
    <property type="entry name" value="MFS_trans_sf"/>
</dbReference>
<evidence type="ECO:0000256" key="6">
    <source>
        <dbReference type="ARBA" id="ARBA00023136"/>
    </source>
</evidence>
<feature type="transmembrane region" description="Helical" evidence="9">
    <location>
        <begin position="277"/>
        <end position="299"/>
    </location>
</feature>
<evidence type="ECO:0000313" key="12">
    <source>
        <dbReference type="Proteomes" id="UP000660675"/>
    </source>
</evidence>
<dbReference type="Gene3D" id="1.20.1250.20">
    <property type="entry name" value="MFS general substrate transporter like domains"/>
    <property type="match status" value="1"/>
</dbReference>
<dbReference type="Gene3D" id="1.20.1720.10">
    <property type="entry name" value="Multidrug resistance protein D"/>
    <property type="match status" value="1"/>
</dbReference>
<keyword evidence="3" id="KW-1003">Cell membrane</keyword>
<dbReference type="EMBL" id="BMTF01000008">
    <property type="protein sequence ID" value="GGV84490.1"/>
    <property type="molecule type" value="Genomic_DNA"/>
</dbReference>
<organism evidence="11 12">
    <name type="scientific">Streptomyces gelaticus</name>
    <dbReference type="NCBI Taxonomy" id="285446"/>
    <lineage>
        <taxon>Bacteria</taxon>
        <taxon>Bacillati</taxon>
        <taxon>Actinomycetota</taxon>
        <taxon>Actinomycetes</taxon>
        <taxon>Kitasatosporales</taxon>
        <taxon>Streptomycetaceae</taxon>
        <taxon>Streptomyces</taxon>
    </lineage>
</organism>
<evidence type="ECO:0000256" key="2">
    <source>
        <dbReference type="ARBA" id="ARBA00022448"/>
    </source>
</evidence>
<evidence type="ECO:0000259" key="10">
    <source>
        <dbReference type="PROSITE" id="PS50850"/>
    </source>
</evidence>
<dbReference type="PROSITE" id="PS50850">
    <property type="entry name" value="MFS"/>
    <property type="match status" value="1"/>
</dbReference>
<evidence type="ECO:0000256" key="9">
    <source>
        <dbReference type="SAM" id="Phobius"/>
    </source>
</evidence>
<dbReference type="PANTHER" id="PTHR42718">
    <property type="entry name" value="MAJOR FACILITATOR SUPERFAMILY MULTIDRUG TRANSPORTER MFSC"/>
    <property type="match status" value="1"/>
</dbReference>
<evidence type="ECO:0000256" key="1">
    <source>
        <dbReference type="ARBA" id="ARBA00004651"/>
    </source>
</evidence>
<keyword evidence="2" id="KW-0813">Transport</keyword>
<feature type="transmembrane region" description="Helical" evidence="9">
    <location>
        <begin position="115"/>
        <end position="135"/>
    </location>
</feature>
<evidence type="ECO:0000256" key="4">
    <source>
        <dbReference type="ARBA" id="ARBA00022692"/>
    </source>
</evidence>
<feature type="transmembrane region" description="Helical" evidence="9">
    <location>
        <begin position="18"/>
        <end position="42"/>
    </location>
</feature>
<feature type="transmembrane region" description="Helical" evidence="9">
    <location>
        <begin position="443"/>
        <end position="465"/>
    </location>
</feature>
<dbReference type="InterPro" id="IPR020846">
    <property type="entry name" value="MFS_dom"/>
</dbReference>
<keyword evidence="6 9" id="KW-0472">Membrane</keyword>
<feature type="transmembrane region" description="Helical" evidence="9">
    <location>
        <begin position="305"/>
        <end position="328"/>
    </location>
</feature>
<feature type="transmembrane region" description="Helical" evidence="9">
    <location>
        <begin position="340"/>
        <end position="359"/>
    </location>
</feature>
<evidence type="ECO:0000313" key="11">
    <source>
        <dbReference type="EMBL" id="GGV84490.1"/>
    </source>
</evidence>
<feature type="region of interest" description="Disordered" evidence="8">
    <location>
        <begin position="471"/>
        <end position="542"/>
    </location>
</feature>
<proteinExistence type="predicted"/>
<dbReference type="Proteomes" id="UP000660675">
    <property type="component" value="Unassembled WGS sequence"/>
</dbReference>
<dbReference type="RefSeq" id="WP_189544159.1">
    <property type="nucleotide sequence ID" value="NZ_BMTF01000008.1"/>
</dbReference>
<dbReference type="CDD" id="cd17321">
    <property type="entry name" value="MFS_MMR_MDR_like"/>
    <property type="match status" value="1"/>
</dbReference>
<feature type="transmembrane region" description="Helical" evidence="9">
    <location>
        <begin position="172"/>
        <end position="194"/>
    </location>
</feature>
<gene>
    <name evidence="11" type="ORF">GCM10015535_29360</name>
</gene>
<feature type="transmembrane region" description="Helical" evidence="9">
    <location>
        <begin position="206"/>
        <end position="226"/>
    </location>
</feature>
<feature type="transmembrane region" description="Helical" evidence="9">
    <location>
        <begin position="413"/>
        <end position="431"/>
    </location>
</feature>
<dbReference type="PANTHER" id="PTHR42718:SF46">
    <property type="entry name" value="BLR6921 PROTEIN"/>
    <property type="match status" value="1"/>
</dbReference>
<feature type="transmembrane region" description="Helical" evidence="9">
    <location>
        <begin position="54"/>
        <end position="73"/>
    </location>
</feature>
<evidence type="ECO:0000256" key="8">
    <source>
        <dbReference type="SAM" id="MobiDB-lite"/>
    </source>
</evidence>
<dbReference type="SUPFAM" id="SSF103473">
    <property type="entry name" value="MFS general substrate transporter"/>
    <property type="match status" value="1"/>
</dbReference>
<dbReference type="Pfam" id="PF07690">
    <property type="entry name" value="MFS_1"/>
    <property type="match status" value="1"/>
</dbReference>